<dbReference type="GeneID" id="98913929"/>
<evidence type="ECO:0000313" key="1">
    <source>
        <dbReference type="EMBL" id="TCW02799.1"/>
    </source>
</evidence>
<dbReference type="PANTHER" id="PTHR36848">
    <property type="entry name" value="DNA-BINDING PROTEIN (PUTATIVE SECRETED PROTEIN)-RELATED"/>
    <property type="match status" value="1"/>
</dbReference>
<comment type="caution">
    <text evidence="1">The sequence shown here is derived from an EMBL/GenBank/DDBJ whole genome shotgun (WGS) entry which is preliminary data.</text>
</comment>
<dbReference type="Gene3D" id="2.60.120.260">
    <property type="entry name" value="Galactose-binding domain-like"/>
    <property type="match status" value="1"/>
</dbReference>
<dbReference type="Proteomes" id="UP000295515">
    <property type="component" value="Unassembled WGS sequence"/>
</dbReference>
<sequence>MKRLKENLENKNNHYLYPFFWQHGESLDVIKEYMDQMYTQGIYHICIESRPHPEFLAEGWWETMDCIIHEAKKRNMKIWILDDARFPTGYANGKVPKHLKKRYLNYRRFDVVGTNEQVEINLDYFVDMRELMRDKRHQEDCFFKAILVENDVTDKKSFKEETLQDVSHCYDNHTLHLSLENKHYSVFVLYETICGEETTQDYLDPMRKEATQVLIDEVYEKHFQHYQDEFGKTIVGFFSDEPRFGNIKGPQASIGRKEMPLPWNHEVYDILKKTKDFTDEQLVFLFLGQSEKASMIRFQYMDIITRLYSENFSQYIGKWCQSRGVDYIGHVIEDNNAHARLGYGVGHYFRGIAGQTIAGIDIIGGQVVPGMDYYHDAFSTGGSDGEFYHYALVKMGASSAKLDPQKNGRLMCEAFGAYGWVEGLKMMKWITDHMLSHGVNVIVPHAFNPAPFPDWDCPPHFYAHGQNPQYPYFHKWSHYADRLCHLLSGGYHEAKIGVLYHAFGEWSGEYMLMQKVLKELQQHQIACDIISEDYLLDAQINNQSYIINNYEYEVLIIPYAQRLPQHLLKKIEELSQHIQVVFMNDYPVNMLYKGLCQVLELSSLSQQFKQYQDVKCESNQPYLVTYHYIHDDGEVMMLNNEDICHCIDTNITLENKNWMIYDAYSNQTYQLEANQLFDKKKFHLHLEPYQSIILVTGKSNQKLYCKGQLLQTIKVADVALKSYQEQIFSSSKKMFIEDDLTKLYPHFSGQIQYHFELNIEQKNVLLELEEAYEIVQIIVNGKDGGTYIAPPYIFDLSQTVVEGKNQIEIITTNNLSRNQRDAFSVYIPIEPLGIRKNIKIYSKEEKENEFSK</sequence>
<keyword evidence="2" id="KW-1185">Reference proteome</keyword>
<gene>
    <name evidence="1" type="ORF">EDD60_101101</name>
</gene>
<dbReference type="AlphaFoldDB" id="A0A4R3Z892"/>
<evidence type="ECO:0000313" key="2">
    <source>
        <dbReference type="Proteomes" id="UP000295515"/>
    </source>
</evidence>
<dbReference type="RefSeq" id="WP_066447476.1">
    <property type="nucleotide sequence ID" value="NZ_JADMQS010000011.1"/>
</dbReference>
<dbReference type="PANTHER" id="PTHR36848:SF2">
    <property type="entry name" value="SECRETED PROTEIN"/>
    <property type="match status" value="1"/>
</dbReference>
<proteinExistence type="predicted"/>
<accession>A0A4R3Z892</accession>
<reference evidence="1 2" key="1">
    <citation type="submission" date="2019-03" db="EMBL/GenBank/DDBJ databases">
        <title>Genomic Encyclopedia of Type Strains, Phase IV (KMG-IV): sequencing the most valuable type-strain genomes for metagenomic binning, comparative biology and taxonomic classification.</title>
        <authorList>
            <person name="Goeker M."/>
        </authorList>
    </citation>
    <scope>NUCLEOTIDE SEQUENCE [LARGE SCALE GENOMIC DNA]</scope>
    <source>
        <strain evidence="1 2">DSM 29487</strain>
    </source>
</reference>
<name>A0A4R3Z892_9FIRM</name>
<organism evidence="1 2">
    <name type="scientific">Longibaculum muris</name>
    <dbReference type="NCBI Taxonomy" id="1796628"/>
    <lineage>
        <taxon>Bacteria</taxon>
        <taxon>Bacillati</taxon>
        <taxon>Bacillota</taxon>
        <taxon>Erysipelotrichia</taxon>
        <taxon>Erysipelotrichales</taxon>
        <taxon>Coprobacillaceae</taxon>
        <taxon>Longibaculum</taxon>
    </lineage>
</organism>
<dbReference type="InterPro" id="IPR008979">
    <property type="entry name" value="Galactose-bd-like_sf"/>
</dbReference>
<dbReference type="SUPFAM" id="SSF49785">
    <property type="entry name" value="Galactose-binding domain-like"/>
    <property type="match status" value="1"/>
</dbReference>
<protein>
    <submittedName>
        <fullName evidence="1">Alpha-L-rhamnosidase-like protein</fullName>
    </submittedName>
</protein>
<dbReference type="EMBL" id="SMCQ01000001">
    <property type="protein sequence ID" value="TCW02799.1"/>
    <property type="molecule type" value="Genomic_DNA"/>
</dbReference>
<dbReference type="InterPro" id="IPR053161">
    <property type="entry name" value="Ulvan_degrading_GH"/>
</dbReference>